<evidence type="ECO:0000313" key="4">
    <source>
        <dbReference type="EMBL" id="MCH6170844.1"/>
    </source>
</evidence>
<dbReference type="SUPFAM" id="SSF48452">
    <property type="entry name" value="TPR-like"/>
    <property type="match status" value="1"/>
</dbReference>
<evidence type="ECO:0000259" key="3">
    <source>
        <dbReference type="Pfam" id="PF00535"/>
    </source>
</evidence>
<feature type="domain" description="Glycosyltransferase 2-like" evidence="3">
    <location>
        <begin position="8"/>
        <end position="94"/>
    </location>
</feature>
<dbReference type="Gene3D" id="3.90.550.10">
    <property type="entry name" value="Spore Coat Polysaccharide Biosynthesis Protein SpsA, Chain A"/>
    <property type="match status" value="1"/>
</dbReference>
<dbReference type="RefSeq" id="WP_241041652.1">
    <property type="nucleotide sequence ID" value="NZ_BAAAJF010000017.1"/>
</dbReference>
<proteinExistence type="predicted"/>
<dbReference type="CDD" id="cd02511">
    <property type="entry name" value="Beta4Glucosyltransferase"/>
    <property type="match status" value="1"/>
</dbReference>
<name>A0ABS9TQM4_9PSEU</name>
<dbReference type="InterPro" id="IPR011990">
    <property type="entry name" value="TPR-like_helical_dom_sf"/>
</dbReference>
<dbReference type="InterPro" id="IPR013105">
    <property type="entry name" value="TPR_2"/>
</dbReference>
<dbReference type="SUPFAM" id="SSF53448">
    <property type="entry name" value="Nucleotide-diphospho-sugar transferases"/>
    <property type="match status" value="1"/>
</dbReference>
<dbReference type="InterPro" id="IPR001173">
    <property type="entry name" value="Glyco_trans_2-like"/>
</dbReference>
<dbReference type="Proteomes" id="UP001299970">
    <property type="component" value="Unassembled WGS sequence"/>
</dbReference>
<dbReference type="Pfam" id="PF07719">
    <property type="entry name" value="TPR_2"/>
    <property type="match status" value="1"/>
</dbReference>
<dbReference type="Gene3D" id="1.25.40.10">
    <property type="entry name" value="Tetratricopeptide repeat domain"/>
    <property type="match status" value="1"/>
</dbReference>
<protein>
    <submittedName>
        <fullName evidence="4">Glycosyltransferase family 2 protein</fullName>
    </submittedName>
</protein>
<keyword evidence="1" id="KW-0677">Repeat</keyword>
<sequence length="384" mass="42680">MVTRPLLSAAMIVRNEAKFLGDCLRSLQSIADEVIVVDTGSTDETPAIAAAHGAVVHHYEWCDDFAAARNAALDAASGEWILYIDADEQLQPVERAALEALLRRTDALAFRLLLRPSPRATPYREYRLWRNDPRIRFDGMIHEKVVPAIHAVADADGRRILPCDLELVHFGYEGDQTRKHLRNLPLLRRQLEVEPDNLFVWHHLSRVLEGLGDAGEAERVLEGGLLVARAKPWRDPLAVLLYADLVRMREHDGDHGEALLAEGLELYGDNCVLLWLHSRALIRRGAYDEALVPLDRILAFDPAELPDLGPSYDEQLIHEFSHDARGLCLFRLGRYAEAAQEYAAAAQWAPENPAYPAKIAIANARAGRAGDASRSMAVGAQHGS</sequence>
<dbReference type="PANTHER" id="PTHR43630:SF2">
    <property type="entry name" value="GLYCOSYLTRANSFERASE"/>
    <property type="match status" value="1"/>
</dbReference>
<dbReference type="EMBL" id="JAKXMK010000037">
    <property type="protein sequence ID" value="MCH6170844.1"/>
    <property type="molecule type" value="Genomic_DNA"/>
</dbReference>
<keyword evidence="2" id="KW-0802">TPR repeat</keyword>
<dbReference type="Pfam" id="PF00535">
    <property type="entry name" value="Glycos_transf_2"/>
    <property type="match status" value="1"/>
</dbReference>
<evidence type="ECO:0000313" key="5">
    <source>
        <dbReference type="Proteomes" id="UP001299970"/>
    </source>
</evidence>
<organism evidence="4 5">
    <name type="scientific">Pseudonocardia alaniniphila</name>
    <dbReference type="NCBI Taxonomy" id="75291"/>
    <lineage>
        <taxon>Bacteria</taxon>
        <taxon>Bacillati</taxon>
        <taxon>Actinomycetota</taxon>
        <taxon>Actinomycetes</taxon>
        <taxon>Pseudonocardiales</taxon>
        <taxon>Pseudonocardiaceae</taxon>
        <taxon>Pseudonocardia</taxon>
    </lineage>
</organism>
<gene>
    <name evidence="4" type="ORF">MMF94_34515</name>
</gene>
<comment type="caution">
    <text evidence="4">The sequence shown here is derived from an EMBL/GenBank/DDBJ whole genome shotgun (WGS) entry which is preliminary data.</text>
</comment>
<dbReference type="InterPro" id="IPR029044">
    <property type="entry name" value="Nucleotide-diphossugar_trans"/>
</dbReference>
<keyword evidence="5" id="KW-1185">Reference proteome</keyword>
<evidence type="ECO:0000256" key="2">
    <source>
        <dbReference type="ARBA" id="ARBA00022803"/>
    </source>
</evidence>
<reference evidence="4 5" key="1">
    <citation type="submission" date="2022-03" db="EMBL/GenBank/DDBJ databases">
        <title>Pseudonocardia alaer sp. nov., a novel actinomycete isolated from reed forest soil.</title>
        <authorList>
            <person name="Wang L."/>
        </authorList>
    </citation>
    <scope>NUCLEOTIDE SEQUENCE [LARGE SCALE GENOMIC DNA]</scope>
    <source>
        <strain evidence="4 5">Y-16303</strain>
    </source>
</reference>
<evidence type="ECO:0000256" key="1">
    <source>
        <dbReference type="ARBA" id="ARBA00022737"/>
    </source>
</evidence>
<dbReference type="PANTHER" id="PTHR43630">
    <property type="entry name" value="POLY-BETA-1,6-N-ACETYL-D-GLUCOSAMINE SYNTHASE"/>
    <property type="match status" value="1"/>
</dbReference>
<accession>A0ABS9TQM4</accession>